<dbReference type="Pfam" id="PF20703">
    <property type="entry name" value="nSTAND1"/>
    <property type="match status" value="1"/>
</dbReference>
<gene>
    <name evidence="5" type="ORF">FRACA_1180008</name>
</gene>
<feature type="repeat" description="WD" evidence="3">
    <location>
        <begin position="990"/>
        <end position="1023"/>
    </location>
</feature>
<feature type="domain" description="TIR" evidence="4">
    <location>
        <begin position="1"/>
        <end position="130"/>
    </location>
</feature>
<dbReference type="PROSITE" id="PS50082">
    <property type="entry name" value="WD_REPEATS_2"/>
    <property type="match status" value="8"/>
</dbReference>
<protein>
    <recommendedName>
        <fullName evidence="4">TIR domain-containing protein</fullName>
    </recommendedName>
</protein>
<dbReference type="SUPFAM" id="SSF52200">
    <property type="entry name" value="Toll/Interleukin receptor TIR domain"/>
    <property type="match status" value="1"/>
</dbReference>
<dbReference type="InterPro" id="IPR000157">
    <property type="entry name" value="TIR_dom"/>
</dbReference>
<dbReference type="InterPro" id="IPR035897">
    <property type="entry name" value="Toll_tir_struct_dom_sf"/>
</dbReference>
<dbReference type="SMART" id="SM00320">
    <property type="entry name" value="WD40"/>
    <property type="match status" value="11"/>
</dbReference>
<organism evidence="5 6">
    <name type="scientific">Frankia canadensis</name>
    <dbReference type="NCBI Taxonomy" id="1836972"/>
    <lineage>
        <taxon>Bacteria</taxon>
        <taxon>Bacillati</taxon>
        <taxon>Actinomycetota</taxon>
        <taxon>Actinomycetes</taxon>
        <taxon>Frankiales</taxon>
        <taxon>Frankiaceae</taxon>
        <taxon>Frankia</taxon>
    </lineage>
</organism>
<dbReference type="RefSeq" id="WP_101830027.1">
    <property type="nucleotide sequence ID" value="NZ_FZMO01000022.1"/>
</dbReference>
<feature type="repeat" description="WD" evidence="3">
    <location>
        <begin position="1134"/>
        <end position="1168"/>
    </location>
</feature>
<dbReference type="CDD" id="cd00200">
    <property type="entry name" value="WD40"/>
    <property type="match status" value="1"/>
</dbReference>
<dbReference type="PROSITE" id="PS00678">
    <property type="entry name" value="WD_REPEATS_1"/>
    <property type="match status" value="4"/>
</dbReference>
<dbReference type="InterPro" id="IPR011044">
    <property type="entry name" value="Quino_amine_DH_bsu"/>
</dbReference>
<evidence type="ECO:0000256" key="2">
    <source>
        <dbReference type="ARBA" id="ARBA00022737"/>
    </source>
</evidence>
<dbReference type="Gene3D" id="3.40.50.10140">
    <property type="entry name" value="Toll/interleukin-1 receptor homology (TIR) domain"/>
    <property type="match status" value="1"/>
</dbReference>
<keyword evidence="2" id="KW-0677">Repeat</keyword>
<dbReference type="InterPro" id="IPR001680">
    <property type="entry name" value="WD40_rpt"/>
</dbReference>
<evidence type="ECO:0000256" key="1">
    <source>
        <dbReference type="ARBA" id="ARBA00022574"/>
    </source>
</evidence>
<reference evidence="5 6" key="1">
    <citation type="submission" date="2017-06" db="EMBL/GenBank/DDBJ databases">
        <authorList>
            <person name="Kim H.J."/>
            <person name="Triplett B.A."/>
        </authorList>
    </citation>
    <scope>NUCLEOTIDE SEQUENCE [LARGE SCALE GENOMIC DNA]</scope>
    <source>
        <strain evidence="5">FRACA_ARgP5</strain>
    </source>
</reference>
<dbReference type="Pfam" id="PF13676">
    <property type="entry name" value="TIR_2"/>
    <property type="match status" value="1"/>
</dbReference>
<dbReference type="PANTHER" id="PTHR19879:SF9">
    <property type="entry name" value="TRANSCRIPTION INITIATION FACTOR TFIID SUBUNIT 5"/>
    <property type="match status" value="1"/>
</dbReference>
<dbReference type="InterPro" id="IPR027417">
    <property type="entry name" value="P-loop_NTPase"/>
</dbReference>
<dbReference type="Pfam" id="PF00400">
    <property type="entry name" value="WD40"/>
    <property type="match status" value="9"/>
</dbReference>
<dbReference type="OrthoDB" id="134501at2"/>
<evidence type="ECO:0000259" key="4">
    <source>
        <dbReference type="PROSITE" id="PS50104"/>
    </source>
</evidence>
<feature type="repeat" description="WD" evidence="3">
    <location>
        <begin position="1269"/>
        <end position="1302"/>
    </location>
</feature>
<dbReference type="Gene3D" id="2.130.10.10">
    <property type="entry name" value="YVTN repeat-like/Quinoprotein amine dehydrogenase"/>
    <property type="match status" value="4"/>
</dbReference>
<dbReference type="PROSITE" id="PS50294">
    <property type="entry name" value="WD_REPEATS_REGION"/>
    <property type="match status" value="6"/>
</dbReference>
<dbReference type="EMBL" id="FZMO01000022">
    <property type="protein sequence ID" value="SNQ45910.1"/>
    <property type="molecule type" value="Genomic_DNA"/>
</dbReference>
<dbReference type="PROSITE" id="PS50104">
    <property type="entry name" value="TIR"/>
    <property type="match status" value="1"/>
</dbReference>
<dbReference type="SUPFAM" id="SSF50969">
    <property type="entry name" value="YVTN repeat-like/Quinoprotein amine dehydrogenase"/>
    <property type="match status" value="1"/>
</dbReference>
<dbReference type="InterPro" id="IPR036322">
    <property type="entry name" value="WD40_repeat_dom_sf"/>
</dbReference>
<dbReference type="InterPro" id="IPR049052">
    <property type="entry name" value="nSTAND1"/>
</dbReference>
<feature type="repeat" description="WD" evidence="3">
    <location>
        <begin position="1178"/>
        <end position="1211"/>
    </location>
</feature>
<feature type="repeat" description="WD" evidence="3">
    <location>
        <begin position="1088"/>
        <end position="1129"/>
    </location>
</feature>
<dbReference type="SUPFAM" id="SSF52540">
    <property type="entry name" value="P-loop containing nucleoside triphosphate hydrolases"/>
    <property type="match status" value="1"/>
</dbReference>
<dbReference type="Gene3D" id="3.40.50.300">
    <property type="entry name" value="P-loop containing nucleotide triphosphate hydrolases"/>
    <property type="match status" value="1"/>
</dbReference>
<accession>A0A2I2KJS5</accession>
<sequence length="1389" mass="147430">MARIFISHANVDVELARAVRTLLADDHHDIFLDIDPSDGITPGEDWEEYLYRQLEAADAVLCIVTKHYVASKWCHTEVAMAKARGVRVIPIRTAGSNVSHPLLTPFQYWTLDEDDPASAARLLAALRRLNPGPGSWSRDRLPYPGLSAFDGSMRAVYFGRQRETADLARSVRALGDRPAAGPLLVVGPSGCGKSSLALAGLAPVMADDPAWHVIEPFRPGSAPVESLLSALTASARGLGLRWTTADVRRAVAGPGSLHDAMDEILSAAGPPCRRLLLIVDQLEEVFTLTEESSREEFFRIVRTAAQGPVRIVGTVRSEYLPRFMSRERDEGWGRRSFPVTFLGLEHLPEIIESPAHLAGLRVESTFAARLAADMPTPDSLPLLAFALERVAAATAPGGELTYALYAELGGVQSAIGRQAGSAYAESLEIASGDGTRRPASDRVIRLLLRLVDVGPSGTLTRRWLDLTDLDDTERRCLQPFVEHRLLQIGPQSGRDQIGVAHEAFLRSWKPLSEAIEQQWGILTARSRLERAATDWEENGRSRAYLLGYNRTAVILATLTPCPTGPPRTWRTPRRYLPSSAVAVLSAAKNGDRPGEVRGPSREFLRHSARRAAARRISILTVALLTSAVLAVVTSVAVLAHHAAGDRQRASVAARLTNQAETVETTDPFLAQRLALAGARLHPGAATTAALVDVLSTTRVARLVHRGGTQISALATPADPAARPLLAFGGVSGAFLVDLANQRSNVRALPGPREVTALALTPDGRTLAVGANGHGQSVTLWDVSTPLAPRPLGRPLEATGDVRSLAFAAHGRILAEGGSGMSAGPMFWDVGDPASPRALHAPGRGAGSFYALTVSADGRLIAAATSAFERSSGTERTEVHVWSVPAGTDRLVDRYTLTTPTTDSAGPTVLSVAFTPSGRQLAASDVKGGLRRWRLDGDRPVPLRPIDLGAGWAPVAFSPDGRTMVTSAGSDSLRLWDLTDLEHPSQVSGALQGHTLPIRAVSFTPNGSTLVTTGDDGKVVEWDLLERASTPRMIGHASARPGDGFTCLAADRDGTLLAAGAADGGFTIWHLRDPSSPQALPTNPGQPVSSGQLSAVHAIAVSPSGDLVAVGRADNTISLWRARPGEPVRQVTGPLPGFTSPVTALGFSADGRLLAGGGGDRTVRVWDVSVAARPRPLGSLAEQVPVTSLAWAPHQSLLAVGAGDGQIHRWSVPLSGPPRLLPGPLRSQDARLNAVAFSVDGNAIAAGSDDGGVWLWNVSGPRQSRLGRRLSGPSSPVNSVVFSPDGATVAAGSDDFNATLWNLTDRAAPALLGRPLSGPLRPVGSLAYSGDGRLLYGVGDDRTLMIWDVEALNRLRRDPISSACARTGGGMTQEEWKDLVPDARYRPSCR</sequence>
<proteinExistence type="predicted"/>
<dbReference type="Proteomes" id="UP000234331">
    <property type="component" value="Unassembled WGS sequence"/>
</dbReference>
<evidence type="ECO:0000313" key="5">
    <source>
        <dbReference type="EMBL" id="SNQ45910.1"/>
    </source>
</evidence>
<feature type="repeat" description="WD" evidence="3">
    <location>
        <begin position="1315"/>
        <end position="1356"/>
    </location>
</feature>
<feature type="repeat" description="WD" evidence="3">
    <location>
        <begin position="954"/>
        <end position="985"/>
    </location>
</feature>
<dbReference type="PANTHER" id="PTHR19879">
    <property type="entry name" value="TRANSCRIPTION INITIATION FACTOR TFIID"/>
    <property type="match status" value="1"/>
</dbReference>
<evidence type="ECO:0000313" key="6">
    <source>
        <dbReference type="Proteomes" id="UP000234331"/>
    </source>
</evidence>
<keyword evidence="1 3" id="KW-0853">WD repeat</keyword>
<evidence type="ECO:0000256" key="3">
    <source>
        <dbReference type="PROSITE-ProRule" id="PRU00221"/>
    </source>
</evidence>
<dbReference type="GO" id="GO:0007165">
    <property type="term" value="P:signal transduction"/>
    <property type="evidence" value="ECO:0007669"/>
    <property type="project" value="InterPro"/>
</dbReference>
<keyword evidence="6" id="KW-1185">Reference proteome</keyword>
<dbReference type="InterPro" id="IPR015943">
    <property type="entry name" value="WD40/YVTN_repeat-like_dom_sf"/>
</dbReference>
<dbReference type="SUPFAM" id="SSF50978">
    <property type="entry name" value="WD40 repeat-like"/>
    <property type="match status" value="2"/>
</dbReference>
<feature type="repeat" description="WD" evidence="3">
    <location>
        <begin position="1224"/>
        <end position="1265"/>
    </location>
</feature>
<dbReference type="InterPro" id="IPR019775">
    <property type="entry name" value="WD40_repeat_CS"/>
</dbReference>
<name>A0A2I2KJS5_9ACTN</name>